<dbReference type="InterPro" id="IPR051461">
    <property type="entry name" value="UPF0750_membrane"/>
</dbReference>
<comment type="subcellular location">
    <subcellularLocation>
        <location evidence="1">Cell membrane</location>
        <topology evidence="1">Multi-pass membrane protein</topology>
    </subcellularLocation>
</comment>
<evidence type="ECO:0000256" key="2">
    <source>
        <dbReference type="ARBA" id="ARBA00022475"/>
    </source>
</evidence>
<keyword evidence="3 6" id="KW-0812">Transmembrane</keyword>
<dbReference type="InterPro" id="IPR003740">
    <property type="entry name" value="YitT"/>
</dbReference>
<keyword evidence="8" id="KW-1185">Reference proteome</keyword>
<reference evidence="7" key="1">
    <citation type="submission" date="2021-03" db="EMBL/GenBank/DDBJ databases">
        <title>Comamonas denitrificans.</title>
        <authorList>
            <person name="Finster K."/>
        </authorList>
    </citation>
    <scope>NUCLEOTIDE SEQUENCE</scope>
    <source>
        <strain evidence="7">MM2021_4</strain>
    </source>
</reference>
<comment type="caution">
    <text evidence="7">The sequence shown here is derived from an EMBL/GenBank/DDBJ whole genome shotgun (WGS) entry which is preliminary data.</text>
</comment>
<evidence type="ECO:0000313" key="8">
    <source>
        <dbReference type="Proteomes" id="UP000664731"/>
    </source>
</evidence>
<accession>A0A939KDG2</accession>
<feature type="transmembrane region" description="Helical" evidence="6">
    <location>
        <begin position="60"/>
        <end position="86"/>
    </location>
</feature>
<keyword evidence="4 6" id="KW-1133">Transmembrane helix</keyword>
<keyword evidence="5 6" id="KW-0472">Membrane</keyword>
<dbReference type="RefSeq" id="WP_207573929.1">
    <property type="nucleotide sequence ID" value="NZ_JAFNME010000001.1"/>
</dbReference>
<dbReference type="GO" id="GO:0005886">
    <property type="term" value="C:plasma membrane"/>
    <property type="evidence" value="ECO:0007669"/>
    <property type="project" value="UniProtKB-SubCell"/>
</dbReference>
<proteinExistence type="predicted"/>
<dbReference type="Pfam" id="PF02588">
    <property type="entry name" value="YitT_membrane"/>
    <property type="match status" value="1"/>
</dbReference>
<sequence>MPPSSARSDAATPAILTSAPEAPAHTLLEDGAAIATGVLLVALGVAFFKQAGLLTGGITGLAFVLHYSTHTSLGLWLFVLNLPFYWLAVRKLGWAFTLKTFCAVGLLSLMTELQPHWLALHSIHPAYSAIAGGTLVGVGMLIMFRHRCSLGGIAIAALYLQERYGWRVGHVQMVLDGLILISAFALLELDRALWSILAGVVLNQVLSMNHRPGRYVVV</sequence>
<gene>
    <name evidence="7" type="ORF">J1777_00760</name>
</gene>
<protein>
    <submittedName>
        <fullName evidence="7">YitT family protein</fullName>
    </submittedName>
</protein>
<evidence type="ECO:0000256" key="6">
    <source>
        <dbReference type="SAM" id="Phobius"/>
    </source>
</evidence>
<keyword evidence="2" id="KW-1003">Cell membrane</keyword>
<evidence type="ECO:0000313" key="7">
    <source>
        <dbReference type="EMBL" id="MBO1248373.1"/>
    </source>
</evidence>
<dbReference type="PANTHER" id="PTHR33545:SF5">
    <property type="entry name" value="UPF0750 MEMBRANE PROTEIN YITT"/>
    <property type="match status" value="1"/>
</dbReference>
<dbReference type="AlphaFoldDB" id="A0A939KDG2"/>
<feature type="transmembrane region" description="Helical" evidence="6">
    <location>
        <begin position="164"/>
        <end position="187"/>
    </location>
</feature>
<evidence type="ECO:0000256" key="5">
    <source>
        <dbReference type="ARBA" id="ARBA00023136"/>
    </source>
</evidence>
<evidence type="ECO:0000256" key="3">
    <source>
        <dbReference type="ARBA" id="ARBA00022692"/>
    </source>
</evidence>
<feature type="transmembrane region" description="Helical" evidence="6">
    <location>
        <begin position="31"/>
        <end position="48"/>
    </location>
</feature>
<evidence type="ECO:0000256" key="1">
    <source>
        <dbReference type="ARBA" id="ARBA00004651"/>
    </source>
</evidence>
<dbReference type="EMBL" id="JAFNME010000001">
    <property type="protein sequence ID" value="MBO1248373.1"/>
    <property type="molecule type" value="Genomic_DNA"/>
</dbReference>
<organism evidence="7 8">
    <name type="scientific">Comamonas denitrificans</name>
    <dbReference type="NCBI Taxonomy" id="117506"/>
    <lineage>
        <taxon>Bacteria</taxon>
        <taxon>Pseudomonadati</taxon>
        <taxon>Pseudomonadota</taxon>
        <taxon>Betaproteobacteria</taxon>
        <taxon>Burkholderiales</taxon>
        <taxon>Comamonadaceae</taxon>
        <taxon>Comamonas</taxon>
    </lineage>
</organism>
<dbReference type="Proteomes" id="UP000664731">
    <property type="component" value="Unassembled WGS sequence"/>
</dbReference>
<feature type="transmembrane region" description="Helical" evidence="6">
    <location>
        <begin position="92"/>
        <end position="113"/>
    </location>
</feature>
<feature type="transmembrane region" description="Helical" evidence="6">
    <location>
        <begin position="125"/>
        <end position="144"/>
    </location>
</feature>
<name>A0A939KDG2_9BURK</name>
<evidence type="ECO:0000256" key="4">
    <source>
        <dbReference type="ARBA" id="ARBA00022989"/>
    </source>
</evidence>
<dbReference type="PANTHER" id="PTHR33545">
    <property type="entry name" value="UPF0750 MEMBRANE PROTEIN YITT-RELATED"/>
    <property type="match status" value="1"/>
</dbReference>